<feature type="domain" description="UmuC" evidence="8">
    <location>
        <begin position="36"/>
        <end position="94"/>
    </location>
</feature>
<dbReference type="OrthoDB" id="5723at2759"/>
<sequence length="94" mass="10627">MKRCFGAAPEPRPKSGSHQKSPFLPQMQHIPRARVTAHVDLDAFYCQVEVGRNPELRGKPVCVIQYNPWDRQALKTALRPEDPRIFNDSNGSTA</sequence>
<comment type="caution">
    <text evidence="9">The sequence shown here is derived from an EMBL/GenBank/DDBJ whole genome shotgun (WGS) entry which is preliminary data.</text>
</comment>
<keyword evidence="2" id="KW-0808">Transferase</keyword>
<name>A0A2J8AJS0_9CHLO</name>
<dbReference type="InterPro" id="IPR052230">
    <property type="entry name" value="DNA_polymerase_eta"/>
</dbReference>
<keyword evidence="4" id="KW-0227">DNA damage</keyword>
<dbReference type="GO" id="GO:0005634">
    <property type="term" value="C:nucleus"/>
    <property type="evidence" value="ECO:0007669"/>
    <property type="project" value="UniProtKB-SubCell"/>
</dbReference>
<keyword evidence="5" id="KW-0234">DNA repair</keyword>
<evidence type="ECO:0000256" key="5">
    <source>
        <dbReference type="ARBA" id="ARBA00023204"/>
    </source>
</evidence>
<dbReference type="EMBL" id="PGGS01000004">
    <property type="protein sequence ID" value="PNH12758.1"/>
    <property type="molecule type" value="Genomic_DNA"/>
</dbReference>
<organism evidence="9 10">
    <name type="scientific">Tetrabaena socialis</name>
    <dbReference type="NCBI Taxonomy" id="47790"/>
    <lineage>
        <taxon>Eukaryota</taxon>
        <taxon>Viridiplantae</taxon>
        <taxon>Chlorophyta</taxon>
        <taxon>core chlorophytes</taxon>
        <taxon>Chlorophyceae</taxon>
        <taxon>CS clade</taxon>
        <taxon>Chlamydomonadales</taxon>
        <taxon>Tetrabaenaceae</taxon>
        <taxon>Tetrabaena</taxon>
    </lineage>
</organism>
<dbReference type="SUPFAM" id="SSF56672">
    <property type="entry name" value="DNA/RNA polymerases"/>
    <property type="match status" value="1"/>
</dbReference>
<accession>A0A2J8AJS0</accession>
<dbReference type="Gene3D" id="3.30.70.270">
    <property type="match status" value="1"/>
</dbReference>
<evidence type="ECO:0000256" key="4">
    <source>
        <dbReference type="ARBA" id="ARBA00022763"/>
    </source>
</evidence>
<proteinExistence type="predicted"/>
<comment type="subcellular location">
    <subcellularLocation>
        <location evidence="1">Nucleus</location>
    </subcellularLocation>
</comment>
<keyword evidence="10" id="KW-1185">Reference proteome</keyword>
<dbReference type="PANTHER" id="PTHR45873">
    <property type="entry name" value="DNA POLYMERASE ETA"/>
    <property type="match status" value="1"/>
</dbReference>
<evidence type="ECO:0000313" key="10">
    <source>
        <dbReference type="Proteomes" id="UP000236333"/>
    </source>
</evidence>
<reference evidence="9 10" key="1">
    <citation type="journal article" date="2017" name="Mol. Biol. Evol.">
        <title>The 4-celled Tetrabaena socialis nuclear genome reveals the essential components for genetic control of cell number at the origin of multicellularity in the volvocine lineage.</title>
        <authorList>
            <person name="Featherston J."/>
            <person name="Arakaki Y."/>
            <person name="Hanschen E.R."/>
            <person name="Ferris P.J."/>
            <person name="Michod R.E."/>
            <person name="Olson B.J.S.C."/>
            <person name="Nozaki H."/>
            <person name="Durand P.M."/>
        </authorList>
    </citation>
    <scope>NUCLEOTIDE SEQUENCE [LARGE SCALE GENOMIC DNA]</scope>
    <source>
        <strain evidence="9 10">NIES-571</strain>
    </source>
</reference>
<dbReference type="Proteomes" id="UP000236333">
    <property type="component" value="Unassembled WGS sequence"/>
</dbReference>
<keyword evidence="6" id="KW-0539">Nucleus</keyword>
<evidence type="ECO:0000256" key="2">
    <source>
        <dbReference type="ARBA" id="ARBA00022679"/>
    </source>
</evidence>
<dbReference type="InterPro" id="IPR043128">
    <property type="entry name" value="Rev_trsase/Diguanyl_cyclase"/>
</dbReference>
<evidence type="ECO:0000313" key="9">
    <source>
        <dbReference type="EMBL" id="PNH12758.1"/>
    </source>
</evidence>
<dbReference type="Pfam" id="PF00817">
    <property type="entry name" value="IMS"/>
    <property type="match status" value="1"/>
</dbReference>
<dbReference type="Gene3D" id="3.40.1170.60">
    <property type="match status" value="1"/>
</dbReference>
<dbReference type="GO" id="GO:0003887">
    <property type="term" value="F:DNA-directed DNA polymerase activity"/>
    <property type="evidence" value="ECO:0007669"/>
    <property type="project" value="TreeGrafter"/>
</dbReference>
<evidence type="ECO:0000259" key="8">
    <source>
        <dbReference type="PROSITE" id="PS50173"/>
    </source>
</evidence>
<dbReference type="InterPro" id="IPR043502">
    <property type="entry name" value="DNA/RNA_pol_sf"/>
</dbReference>
<dbReference type="GO" id="GO:0035861">
    <property type="term" value="C:site of double-strand break"/>
    <property type="evidence" value="ECO:0007669"/>
    <property type="project" value="TreeGrafter"/>
</dbReference>
<dbReference type="GO" id="GO:0046872">
    <property type="term" value="F:metal ion binding"/>
    <property type="evidence" value="ECO:0007669"/>
    <property type="project" value="UniProtKB-KW"/>
</dbReference>
<dbReference type="GO" id="GO:0006281">
    <property type="term" value="P:DNA repair"/>
    <property type="evidence" value="ECO:0007669"/>
    <property type="project" value="UniProtKB-KW"/>
</dbReference>
<evidence type="ECO:0000256" key="7">
    <source>
        <dbReference type="SAM" id="MobiDB-lite"/>
    </source>
</evidence>
<gene>
    <name evidence="9" type="ORF">TSOC_000240</name>
</gene>
<keyword evidence="3" id="KW-0479">Metal-binding</keyword>
<protein>
    <recommendedName>
        <fullName evidence="8">UmuC domain-containing protein</fullName>
    </recommendedName>
</protein>
<dbReference type="AlphaFoldDB" id="A0A2J8AJS0"/>
<evidence type="ECO:0000256" key="6">
    <source>
        <dbReference type="ARBA" id="ARBA00023242"/>
    </source>
</evidence>
<dbReference type="InterPro" id="IPR001126">
    <property type="entry name" value="UmuC"/>
</dbReference>
<dbReference type="PANTHER" id="PTHR45873:SF1">
    <property type="entry name" value="DNA POLYMERASE ETA"/>
    <property type="match status" value="1"/>
</dbReference>
<dbReference type="GO" id="GO:0042276">
    <property type="term" value="P:error-prone translesion synthesis"/>
    <property type="evidence" value="ECO:0007669"/>
    <property type="project" value="TreeGrafter"/>
</dbReference>
<evidence type="ECO:0000256" key="1">
    <source>
        <dbReference type="ARBA" id="ARBA00004123"/>
    </source>
</evidence>
<dbReference type="GO" id="GO:0009314">
    <property type="term" value="P:response to radiation"/>
    <property type="evidence" value="ECO:0007669"/>
    <property type="project" value="TreeGrafter"/>
</dbReference>
<evidence type="ECO:0000256" key="3">
    <source>
        <dbReference type="ARBA" id="ARBA00022723"/>
    </source>
</evidence>
<feature type="region of interest" description="Disordered" evidence="7">
    <location>
        <begin position="1"/>
        <end position="23"/>
    </location>
</feature>
<dbReference type="PROSITE" id="PS50173">
    <property type="entry name" value="UMUC"/>
    <property type="match status" value="1"/>
</dbReference>
<dbReference type="GO" id="GO:0005657">
    <property type="term" value="C:replication fork"/>
    <property type="evidence" value="ECO:0007669"/>
    <property type="project" value="TreeGrafter"/>
</dbReference>